<evidence type="ECO:0000256" key="9">
    <source>
        <dbReference type="ARBA" id="ARBA00049563"/>
    </source>
</evidence>
<comment type="cofactor">
    <cofactor evidence="1 10">
        <name>Mg(2+)</name>
        <dbReference type="ChEBI" id="CHEBI:18420"/>
    </cofactor>
</comment>
<dbReference type="SUPFAM" id="SSF52540">
    <property type="entry name" value="P-loop containing nucleoside triphosphate hydrolases"/>
    <property type="match status" value="2"/>
</dbReference>
<sequence length="297" mass="32381">MADGRPDLIFIAGPTASGKSALALSLAEKLGGTVVNADSMQVYRDLHILSSRPSAEDEARAPHLLYGHVDAAEPYSAARYRADVETLLREPSGRPLIFAGGTGLYFEALIQGLSTTPEIEPEVREFWRAQARDAPALHAELARRDPDMAARLRPSDTQRIVRALEVIDSTGISLARWQEQAGTPLIDPAAAAKFVLTVDRTALRERIAGRFAGMVENGALEEIRALGERNLAPSLPAMKAIGVVPLLAHLRGGLGRDEAIAHSITQTRQYAKRQETWFRNRLGDWAHLPSEAILAKF</sequence>
<evidence type="ECO:0000256" key="2">
    <source>
        <dbReference type="ARBA" id="ARBA00003213"/>
    </source>
</evidence>
<keyword evidence="7 10" id="KW-0067">ATP-binding</keyword>
<dbReference type="Proteomes" id="UP000515317">
    <property type="component" value="Chromosome"/>
</dbReference>
<keyword evidence="8 10" id="KW-0460">Magnesium</keyword>
<feature type="binding site" evidence="10">
    <location>
        <begin position="15"/>
        <end position="20"/>
    </location>
    <ligand>
        <name>substrate</name>
    </ligand>
</feature>
<comment type="function">
    <text evidence="2 10 12">Catalyzes the transfer of a dimethylallyl group onto the adenine at position 37 in tRNAs that read codons beginning with uridine, leading to the formation of N6-(dimethylallyl)adenosine (i(6)A).</text>
</comment>
<comment type="caution">
    <text evidence="10">Lacks conserved residue(s) required for the propagation of feature annotation.</text>
</comment>
<dbReference type="RefSeq" id="WP_222875029.1">
    <property type="nucleotide sequence ID" value="NZ_AP023361.1"/>
</dbReference>
<evidence type="ECO:0000256" key="3">
    <source>
        <dbReference type="ARBA" id="ARBA00005842"/>
    </source>
</evidence>
<feature type="binding site" evidence="10">
    <location>
        <begin position="13"/>
        <end position="20"/>
    </location>
    <ligand>
        <name>ATP</name>
        <dbReference type="ChEBI" id="CHEBI:30616"/>
    </ligand>
</feature>
<comment type="similarity">
    <text evidence="3 10 13">Belongs to the IPP transferase family.</text>
</comment>
<keyword evidence="6 10" id="KW-0547">Nucleotide-binding</keyword>
<proteinExistence type="inferred from homology"/>
<dbReference type="NCBIfam" id="TIGR00174">
    <property type="entry name" value="miaA"/>
    <property type="match status" value="1"/>
</dbReference>
<evidence type="ECO:0000256" key="5">
    <source>
        <dbReference type="ARBA" id="ARBA00022694"/>
    </source>
</evidence>
<evidence type="ECO:0000256" key="4">
    <source>
        <dbReference type="ARBA" id="ARBA00022679"/>
    </source>
</evidence>
<dbReference type="KEGG" id="tso:IZ6_21150"/>
<dbReference type="HAMAP" id="MF_00185">
    <property type="entry name" value="IPP_trans"/>
    <property type="match status" value="1"/>
</dbReference>
<comment type="subunit">
    <text evidence="10">Monomer.</text>
</comment>
<evidence type="ECO:0000256" key="7">
    <source>
        <dbReference type="ARBA" id="ARBA00022840"/>
    </source>
</evidence>
<dbReference type="GO" id="GO:0052381">
    <property type="term" value="F:tRNA dimethylallyltransferase activity"/>
    <property type="evidence" value="ECO:0007669"/>
    <property type="project" value="UniProtKB-UniRule"/>
</dbReference>
<keyword evidence="4 10" id="KW-0808">Transferase</keyword>
<evidence type="ECO:0000256" key="12">
    <source>
        <dbReference type="RuleBase" id="RU003784"/>
    </source>
</evidence>
<evidence type="ECO:0000256" key="11">
    <source>
        <dbReference type="RuleBase" id="RU003783"/>
    </source>
</evidence>
<dbReference type="PANTHER" id="PTHR11088:SF60">
    <property type="entry name" value="TRNA DIMETHYLALLYLTRANSFERASE"/>
    <property type="match status" value="1"/>
</dbReference>
<dbReference type="InterPro" id="IPR027417">
    <property type="entry name" value="P-loop_NTPase"/>
</dbReference>
<evidence type="ECO:0000256" key="8">
    <source>
        <dbReference type="ARBA" id="ARBA00022842"/>
    </source>
</evidence>
<reference evidence="14 15" key="1">
    <citation type="submission" date="2020-08" db="EMBL/GenBank/DDBJ databases">
        <title>Genome sequence of Rhizobiales bacterium strain IZ6.</title>
        <authorList>
            <person name="Nakai R."/>
            <person name="Naganuma T."/>
        </authorList>
    </citation>
    <scope>NUCLEOTIDE SEQUENCE [LARGE SCALE GENOMIC DNA]</scope>
    <source>
        <strain evidence="14 15">IZ6</strain>
    </source>
</reference>
<dbReference type="AlphaFoldDB" id="A0A6S6QWH5"/>
<name>A0A6S6QWH5_9HYPH</name>
<evidence type="ECO:0000256" key="10">
    <source>
        <dbReference type="HAMAP-Rule" id="MF_00185"/>
    </source>
</evidence>
<dbReference type="Gene3D" id="3.40.50.300">
    <property type="entry name" value="P-loop containing nucleotide triphosphate hydrolases"/>
    <property type="match status" value="1"/>
</dbReference>
<gene>
    <name evidence="10 14" type="primary">miaA</name>
    <name evidence="14" type="ORF">IZ6_21150</name>
</gene>
<feature type="site" description="Interaction with substrate tRNA" evidence="10">
    <location>
        <position position="102"/>
    </location>
</feature>
<evidence type="ECO:0000256" key="13">
    <source>
        <dbReference type="RuleBase" id="RU003785"/>
    </source>
</evidence>
<dbReference type="EMBL" id="AP023361">
    <property type="protein sequence ID" value="BCJ91380.1"/>
    <property type="molecule type" value="Genomic_DNA"/>
</dbReference>
<dbReference type="InterPro" id="IPR039657">
    <property type="entry name" value="Dimethylallyltransferase"/>
</dbReference>
<protein>
    <recommendedName>
        <fullName evidence="10">tRNA dimethylallyltransferase</fullName>
        <ecNumber evidence="10">2.5.1.75</ecNumber>
    </recommendedName>
    <alternativeName>
        <fullName evidence="10">Dimethylallyl diphosphate:tRNA dimethylallyltransferase</fullName>
        <shortName evidence="10">DMAPP:tRNA dimethylallyltransferase</shortName>
        <shortName evidence="10">DMATase</shortName>
    </alternativeName>
    <alternativeName>
        <fullName evidence="10">Isopentenyl-diphosphate:tRNA isopentenyltransferase</fullName>
        <shortName evidence="10">IPP transferase</shortName>
        <shortName evidence="10">IPPT</shortName>
        <shortName evidence="10">IPTase</shortName>
    </alternativeName>
</protein>
<dbReference type="EC" id="2.5.1.75" evidence="10"/>
<evidence type="ECO:0000256" key="1">
    <source>
        <dbReference type="ARBA" id="ARBA00001946"/>
    </source>
</evidence>
<evidence type="ECO:0000256" key="6">
    <source>
        <dbReference type="ARBA" id="ARBA00022741"/>
    </source>
</evidence>
<feature type="region of interest" description="Interaction with substrate tRNA" evidence="10">
    <location>
        <begin position="38"/>
        <end position="41"/>
    </location>
</feature>
<feature type="site" description="Interaction with substrate tRNA" evidence="10">
    <location>
        <position position="124"/>
    </location>
</feature>
<dbReference type="InterPro" id="IPR018022">
    <property type="entry name" value="IPT"/>
</dbReference>
<dbReference type="PANTHER" id="PTHR11088">
    <property type="entry name" value="TRNA DIMETHYLALLYLTRANSFERASE"/>
    <property type="match status" value="1"/>
</dbReference>
<feature type="region of interest" description="Interaction with substrate tRNA" evidence="10">
    <location>
        <begin position="158"/>
        <end position="162"/>
    </location>
</feature>
<organism evidence="14 15">
    <name type="scientific">Terrihabitans soli</name>
    <dbReference type="NCBI Taxonomy" id="708113"/>
    <lineage>
        <taxon>Bacteria</taxon>
        <taxon>Pseudomonadati</taxon>
        <taxon>Pseudomonadota</taxon>
        <taxon>Alphaproteobacteria</taxon>
        <taxon>Hyphomicrobiales</taxon>
        <taxon>Terrihabitans</taxon>
    </lineage>
</organism>
<comment type="catalytic activity">
    <reaction evidence="9 10 11">
        <text>adenosine(37) in tRNA + dimethylallyl diphosphate = N(6)-dimethylallyladenosine(37) in tRNA + diphosphate</text>
        <dbReference type="Rhea" id="RHEA:26482"/>
        <dbReference type="Rhea" id="RHEA-COMP:10162"/>
        <dbReference type="Rhea" id="RHEA-COMP:10375"/>
        <dbReference type="ChEBI" id="CHEBI:33019"/>
        <dbReference type="ChEBI" id="CHEBI:57623"/>
        <dbReference type="ChEBI" id="CHEBI:74411"/>
        <dbReference type="ChEBI" id="CHEBI:74415"/>
        <dbReference type="EC" id="2.5.1.75"/>
    </reaction>
</comment>
<dbReference type="Pfam" id="PF01715">
    <property type="entry name" value="IPPT"/>
    <property type="match status" value="1"/>
</dbReference>
<keyword evidence="5 10" id="KW-0819">tRNA processing</keyword>
<dbReference type="CDD" id="cd02019">
    <property type="entry name" value="NK"/>
    <property type="match status" value="1"/>
</dbReference>
<dbReference type="GO" id="GO:0006400">
    <property type="term" value="P:tRNA modification"/>
    <property type="evidence" value="ECO:0007669"/>
    <property type="project" value="TreeGrafter"/>
</dbReference>
<dbReference type="Gene3D" id="1.10.20.140">
    <property type="match status" value="1"/>
</dbReference>
<accession>A0A6S6QWH5</accession>
<evidence type="ECO:0000313" key="15">
    <source>
        <dbReference type="Proteomes" id="UP000515317"/>
    </source>
</evidence>
<evidence type="ECO:0000313" key="14">
    <source>
        <dbReference type="EMBL" id="BCJ91380.1"/>
    </source>
</evidence>
<keyword evidence="15" id="KW-1185">Reference proteome</keyword>
<dbReference type="GO" id="GO:0005524">
    <property type="term" value="F:ATP binding"/>
    <property type="evidence" value="ECO:0007669"/>
    <property type="project" value="UniProtKB-UniRule"/>
</dbReference>